<dbReference type="AlphaFoldDB" id="A0A6G1DL27"/>
<evidence type="ECO:0000313" key="2">
    <source>
        <dbReference type="EMBL" id="KAF0912423.1"/>
    </source>
</evidence>
<dbReference type="EMBL" id="SPHZ02000006">
    <property type="protein sequence ID" value="KAF0912426.1"/>
    <property type="molecule type" value="Genomic_DNA"/>
</dbReference>
<reference evidence="2 3" key="1">
    <citation type="submission" date="2019-11" db="EMBL/GenBank/DDBJ databases">
        <title>Whole genome sequence of Oryza granulata.</title>
        <authorList>
            <person name="Li W."/>
        </authorList>
    </citation>
    <scope>NUCLEOTIDE SEQUENCE [LARGE SCALE GENOMIC DNA]</scope>
    <source>
        <strain evidence="3">cv. Menghai</strain>
        <tissue evidence="2">Leaf</tissue>
    </source>
</reference>
<dbReference type="EMBL" id="SPHZ02000006">
    <property type="protein sequence ID" value="KAF0912425.1"/>
    <property type="molecule type" value="Genomic_DNA"/>
</dbReference>
<comment type="caution">
    <text evidence="2">The sequence shown here is derived from an EMBL/GenBank/DDBJ whole genome shotgun (WGS) entry which is preliminary data.</text>
</comment>
<accession>A0A6G1DL27</accession>
<proteinExistence type="predicted"/>
<evidence type="ECO:0000313" key="3">
    <source>
        <dbReference type="Proteomes" id="UP000479710"/>
    </source>
</evidence>
<evidence type="ECO:0000256" key="1">
    <source>
        <dbReference type="SAM" id="MobiDB-lite"/>
    </source>
</evidence>
<feature type="region of interest" description="Disordered" evidence="1">
    <location>
        <begin position="1"/>
        <end position="45"/>
    </location>
</feature>
<organism evidence="2 3">
    <name type="scientific">Oryza meyeriana var. granulata</name>
    <dbReference type="NCBI Taxonomy" id="110450"/>
    <lineage>
        <taxon>Eukaryota</taxon>
        <taxon>Viridiplantae</taxon>
        <taxon>Streptophyta</taxon>
        <taxon>Embryophyta</taxon>
        <taxon>Tracheophyta</taxon>
        <taxon>Spermatophyta</taxon>
        <taxon>Magnoliopsida</taxon>
        <taxon>Liliopsida</taxon>
        <taxon>Poales</taxon>
        <taxon>Poaceae</taxon>
        <taxon>BOP clade</taxon>
        <taxon>Oryzoideae</taxon>
        <taxon>Oryzeae</taxon>
        <taxon>Oryzinae</taxon>
        <taxon>Oryza</taxon>
        <taxon>Oryza meyeriana</taxon>
    </lineage>
</organism>
<dbReference type="Proteomes" id="UP000479710">
    <property type="component" value="Unassembled WGS sequence"/>
</dbReference>
<dbReference type="EMBL" id="SPHZ02000006">
    <property type="protein sequence ID" value="KAF0912424.1"/>
    <property type="molecule type" value="Genomic_DNA"/>
</dbReference>
<dbReference type="EMBL" id="SPHZ02000006">
    <property type="protein sequence ID" value="KAF0912423.1"/>
    <property type="molecule type" value="Genomic_DNA"/>
</dbReference>
<name>A0A6G1DL27_9ORYZ</name>
<protein>
    <submittedName>
        <fullName evidence="2">Uncharacterized protein</fullName>
    </submittedName>
</protein>
<keyword evidence="3" id="KW-1185">Reference proteome</keyword>
<sequence>MTPHTLTPVTHFASHDEFEWPTDSELHRRRSRGTSSSSGGGGARLVNSQICHRKAQRFLSARQVLRGAAVAWPVLAQVVAIGRSDPAWRAGGTAATRREGDISIHASALVSV</sequence>
<gene>
    <name evidence="2" type="ORF">E2562_014065</name>
</gene>